<gene>
    <name evidence="2" type="ORF">GCM10011575_47390</name>
</gene>
<name>A0A917SI49_9ACTN</name>
<keyword evidence="3" id="KW-1185">Reference proteome</keyword>
<evidence type="ECO:0000313" key="2">
    <source>
        <dbReference type="EMBL" id="GGL83575.1"/>
    </source>
</evidence>
<dbReference type="AlphaFoldDB" id="A0A917SI49"/>
<evidence type="ECO:0000313" key="3">
    <source>
        <dbReference type="Proteomes" id="UP000613840"/>
    </source>
</evidence>
<dbReference type="EMBL" id="BMMZ01000021">
    <property type="protein sequence ID" value="GGL83575.1"/>
    <property type="molecule type" value="Genomic_DNA"/>
</dbReference>
<reference evidence="2" key="1">
    <citation type="journal article" date="2014" name="Int. J. Syst. Evol. Microbiol.">
        <title>Complete genome sequence of Corynebacterium casei LMG S-19264T (=DSM 44701T), isolated from a smear-ripened cheese.</title>
        <authorList>
            <consortium name="US DOE Joint Genome Institute (JGI-PGF)"/>
            <person name="Walter F."/>
            <person name="Albersmeier A."/>
            <person name="Kalinowski J."/>
            <person name="Ruckert C."/>
        </authorList>
    </citation>
    <scope>NUCLEOTIDE SEQUENCE</scope>
    <source>
        <strain evidence="2">CGMCC 4.7306</strain>
    </source>
</reference>
<dbReference type="RefSeq" id="WP_188898533.1">
    <property type="nucleotide sequence ID" value="NZ_BMMZ01000021.1"/>
</dbReference>
<keyword evidence="1" id="KW-0472">Membrane</keyword>
<feature type="transmembrane region" description="Helical" evidence="1">
    <location>
        <begin position="6"/>
        <end position="26"/>
    </location>
</feature>
<reference evidence="2" key="2">
    <citation type="submission" date="2020-09" db="EMBL/GenBank/DDBJ databases">
        <authorList>
            <person name="Sun Q."/>
            <person name="Zhou Y."/>
        </authorList>
    </citation>
    <scope>NUCLEOTIDE SEQUENCE</scope>
    <source>
        <strain evidence="2">CGMCC 4.7306</strain>
    </source>
</reference>
<feature type="transmembrane region" description="Helical" evidence="1">
    <location>
        <begin position="38"/>
        <end position="56"/>
    </location>
</feature>
<sequence length="368" mass="40024">MLGPIDWRIFTVGVAALLLGLGRLWQLRNRTATLSGKAIIVAQLSLGMLCIAYGTVGVTAPYLNVGMAFWTTVSGPLIGSLEILVLTLQTEQVPPAAVRRVLLRSGFVTAFLLATWLPAFAFAGPTDINFVRSPINPALVAHELVFHGYVIWGLSQTVVLAVQRVPQDIRRRPTYGTALLIIGAAAVGFALMNVLIPYYLFAGRNRTAMNDVIAPNVVFLASFVVGSALLALGERVQDEIVARYRLSQLRRVWARVIELSTFDLRLATHLPAPDQLQRAYVEIMDALCTLRVETGPPLSVEQVADILRHGAVSDDPAAPTISEALPNRRTRQEDLTLIHTLAKVYQQRTNVAAVPSDLSATSNQEASS</sequence>
<keyword evidence="1" id="KW-0812">Transmembrane</keyword>
<comment type="caution">
    <text evidence="2">The sequence shown here is derived from an EMBL/GenBank/DDBJ whole genome shotgun (WGS) entry which is preliminary data.</text>
</comment>
<keyword evidence="1" id="KW-1133">Transmembrane helix</keyword>
<feature type="transmembrane region" description="Helical" evidence="1">
    <location>
        <begin position="212"/>
        <end position="233"/>
    </location>
</feature>
<feature type="transmembrane region" description="Helical" evidence="1">
    <location>
        <begin position="68"/>
        <end position="89"/>
    </location>
</feature>
<protein>
    <submittedName>
        <fullName evidence="2">Uncharacterized protein</fullName>
    </submittedName>
</protein>
<feature type="transmembrane region" description="Helical" evidence="1">
    <location>
        <begin position="174"/>
        <end position="200"/>
    </location>
</feature>
<evidence type="ECO:0000256" key="1">
    <source>
        <dbReference type="SAM" id="Phobius"/>
    </source>
</evidence>
<proteinExistence type="predicted"/>
<feature type="transmembrane region" description="Helical" evidence="1">
    <location>
        <begin position="101"/>
        <end position="124"/>
    </location>
</feature>
<accession>A0A917SI49</accession>
<organism evidence="2 3">
    <name type="scientific">Microlunatus endophyticus</name>
    <dbReference type="NCBI Taxonomy" id="1716077"/>
    <lineage>
        <taxon>Bacteria</taxon>
        <taxon>Bacillati</taxon>
        <taxon>Actinomycetota</taxon>
        <taxon>Actinomycetes</taxon>
        <taxon>Propionibacteriales</taxon>
        <taxon>Propionibacteriaceae</taxon>
        <taxon>Microlunatus</taxon>
    </lineage>
</organism>
<dbReference type="Proteomes" id="UP000613840">
    <property type="component" value="Unassembled WGS sequence"/>
</dbReference>
<feature type="transmembrane region" description="Helical" evidence="1">
    <location>
        <begin position="144"/>
        <end position="162"/>
    </location>
</feature>